<accession>G5JKX1</accession>
<dbReference type="InterPro" id="IPR010618">
    <property type="entry name" value="RPF"/>
</dbReference>
<evidence type="ECO:0000313" key="5">
    <source>
        <dbReference type="EMBL" id="EHJ07176.1"/>
    </source>
</evidence>
<evidence type="ECO:0000256" key="2">
    <source>
        <dbReference type="ARBA" id="ARBA00023295"/>
    </source>
</evidence>
<proteinExistence type="predicted"/>
<evidence type="ECO:0000259" key="4">
    <source>
        <dbReference type="Pfam" id="PF06737"/>
    </source>
</evidence>
<dbReference type="SUPFAM" id="SSF53955">
    <property type="entry name" value="Lysozyme-like"/>
    <property type="match status" value="1"/>
</dbReference>
<keyword evidence="6" id="KW-1185">Reference proteome</keyword>
<dbReference type="CDD" id="cd13925">
    <property type="entry name" value="RPF"/>
    <property type="match status" value="1"/>
</dbReference>
<protein>
    <submittedName>
        <fullName evidence="5">SceD protein, putative</fullName>
    </submittedName>
</protein>
<feature type="region of interest" description="Disordered" evidence="3">
    <location>
        <begin position="94"/>
        <end position="184"/>
    </location>
</feature>
<evidence type="ECO:0000256" key="3">
    <source>
        <dbReference type="SAM" id="MobiDB-lite"/>
    </source>
</evidence>
<dbReference type="EMBL" id="AEUN01000494">
    <property type="protein sequence ID" value="EHJ07176.1"/>
    <property type="molecule type" value="Genomic_DNA"/>
</dbReference>
<evidence type="ECO:0000256" key="1">
    <source>
        <dbReference type="ARBA" id="ARBA00022801"/>
    </source>
</evidence>
<dbReference type="Proteomes" id="UP000005413">
    <property type="component" value="Unassembled WGS sequence"/>
</dbReference>
<sequence>MKKTLIASSLAVGLGVVAGNAGHDAHASEADLNKAALAQMAQSNDQSLNENPIEAGAYNYTFDYEGFTYHFESDGTHFSWEYHATGAANADVSAQATTATNETAPSQVSATQQANSAQPQQVSAPQTSQINEPQTTAVNDTQQQGSSQQQSVQSSNNTQQATQQQSSQASSNDSKADSGSSVNVNSHLQQIAQRESGGNIHAINPSSGAAGKYQFLQSTWDSVAPAAYKGVSPAKAPEHVQDAAAVKLYNTGGPGHWVTA</sequence>
<dbReference type="RefSeq" id="WP_002464822.1">
    <property type="nucleotide sequence ID" value="NZ_AEUN01000494.1"/>
</dbReference>
<dbReference type="OrthoDB" id="2314263at2"/>
<dbReference type="PATRIC" id="fig|911238.3.peg.1880"/>
<organism evidence="5 6">
    <name type="scientific">Staphylococcus simiae CCM 7213 = CCUG 51256</name>
    <dbReference type="NCBI Taxonomy" id="911238"/>
    <lineage>
        <taxon>Bacteria</taxon>
        <taxon>Bacillati</taxon>
        <taxon>Bacillota</taxon>
        <taxon>Bacilli</taxon>
        <taxon>Bacillales</taxon>
        <taxon>Staphylococcaceae</taxon>
        <taxon>Staphylococcus</taxon>
    </lineage>
</organism>
<evidence type="ECO:0000313" key="6">
    <source>
        <dbReference type="Proteomes" id="UP000005413"/>
    </source>
</evidence>
<feature type="compositionally biased region" description="Low complexity" evidence="3">
    <location>
        <begin position="140"/>
        <end position="181"/>
    </location>
</feature>
<feature type="domain" description="Resuscitation-promoting factor core lysozyme-like" evidence="4">
    <location>
        <begin position="183"/>
        <end position="260"/>
    </location>
</feature>
<keyword evidence="1" id="KW-0378">Hydrolase</keyword>
<dbReference type="GO" id="GO:0016798">
    <property type="term" value="F:hydrolase activity, acting on glycosyl bonds"/>
    <property type="evidence" value="ECO:0007669"/>
    <property type="project" value="UniProtKB-KW"/>
</dbReference>
<dbReference type="InterPro" id="IPR023346">
    <property type="entry name" value="Lysozyme-like_dom_sf"/>
</dbReference>
<keyword evidence="2" id="KW-0326">Glycosidase</keyword>
<gene>
    <name evidence="5" type="ORF">SS7213T_10664</name>
</gene>
<dbReference type="Pfam" id="PF06737">
    <property type="entry name" value="Transglycosylas"/>
    <property type="match status" value="1"/>
</dbReference>
<dbReference type="AlphaFoldDB" id="G5JKX1"/>
<name>G5JKX1_9STAP</name>
<feature type="compositionally biased region" description="Polar residues" evidence="3">
    <location>
        <begin position="94"/>
        <end position="139"/>
    </location>
</feature>
<dbReference type="Gene3D" id="1.10.530.10">
    <property type="match status" value="1"/>
</dbReference>
<reference evidence="5 6" key="1">
    <citation type="journal article" date="2012" name="BMC Genomics">
        <title>Comparative genomic analysis of the genus Staphylococcus including Staphylococcus aureus and its newly described sister species Staphylococcus simiae.</title>
        <authorList>
            <person name="Suzuki H."/>
            <person name="Lefebure T."/>
            <person name="Pavinski Bitar P."/>
            <person name="Stanhope M.J."/>
        </authorList>
    </citation>
    <scope>NUCLEOTIDE SEQUENCE [LARGE SCALE GENOMIC DNA]</scope>
    <source>
        <strain evidence="5 6">CCM 7213</strain>
    </source>
</reference>
<comment type="caution">
    <text evidence="5">The sequence shown here is derived from an EMBL/GenBank/DDBJ whole genome shotgun (WGS) entry which is preliminary data.</text>
</comment>